<dbReference type="Proteomes" id="UP000244803">
    <property type="component" value="Chromosome 4"/>
</dbReference>
<evidence type="ECO:0000313" key="2">
    <source>
        <dbReference type="EMBL" id="UKJ89923.1"/>
    </source>
</evidence>
<feature type="compositionally biased region" description="Polar residues" evidence="1">
    <location>
        <begin position="44"/>
        <end position="56"/>
    </location>
</feature>
<feature type="region of interest" description="Disordered" evidence="1">
    <location>
        <begin position="44"/>
        <end position="65"/>
    </location>
</feature>
<feature type="region of interest" description="Disordered" evidence="1">
    <location>
        <begin position="288"/>
        <end position="380"/>
    </location>
</feature>
<gene>
    <name evidence="2" type="ORF">MACJ_003177</name>
</gene>
<feature type="compositionally biased region" description="Polar residues" evidence="1">
    <location>
        <begin position="361"/>
        <end position="375"/>
    </location>
</feature>
<reference evidence="2" key="1">
    <citation type="submission" date="2022-07" db="EMBL/GenBank/DDBJ databases">
        <title>Evaluation of T. orientalis genome assembly methods using nanopore sequencing and analysis of variation between genomes.</title>
        <authorList>
            <person name="Yam J."/>
            <person name="Micallef M.L."/>
            <person name="Liu M."/>
            <person name="Djordjevic S.P."/>
            <person name="Bogema D.R."/>
            <person name="Jenkins C."/>
        </authorList>
    </citation>
    <scope>NUCLEOTIDE SEQUENCE</scope>
    <source>
        <strain evidence="2">Fish Creek</strain>
    </source>
</reference>
<dbReference type="OrthoDB" id="360617at2759"/>
<sequence length="616" mass="68640">MVTVNHSNLQTSSNTLDLKSNQTSKTGLLCEEWLDAKSDTVAYTKSANSPSPTNYSVHDGTPHDFTSLSPDPMGETQNNINTVHHSSNVYTNIDNYGPSGMISTPSMSISGMDSMFNGLDNDLMDISTIMCDSLNDGSIPTARTTFYDEDQDDFDYAGPDPYSFVKEKLENFFISASLNSMADVSEDWGIDRSVNTVYSRSGFFADCYSADQLFHGEYLSTWGMHNFAECRMPLIFCIILTDKDLRRYKGYSPVSPLAINLLDRFMSKQSSCLTKIVHLVYDKLKSYKPDKDNGKSSSSIKDSVSTQGSQESDKSTVKSSDRSTKSSDKSNYEMKGKTDDSVDKARDQTPGKVDDLKRNGVGTNNGSESQNGTSSQDRDKDRMIVNMEVVYNLVALACYFIADRYNGLVNVSMKTLIMHWAYTCRIFRKTRYGAYYISKNKHASLHAATCAMFEVYSVLDYVVTVPSVTQMAQTLIVSSNDIPCSHNPTVKNIYQNTGLVLGRIAIIDDTFHKYYSSTVALAIYSLVRKLAEIENGFLEGAYSWLEVDDSNLEIKECKELLLKTLSQFVNTDVLDAVTQPVNLKGRNDDIFATVLLGDARNMDLKEIQRVAAILSK</sequence>
<name>A0A976M7I6_THEOR</name>
<proteinExistence type="predicted"/>
<organism evidence="2 3">
    <name type="scientific">Theileria orientalis</name>
    <dbReference type="NCBI Taxonomy" id="68886"/>
    <lineage>
        <taxon>Eukaryota</taxon>
        <taxon>Sar</taxon>
        <taxon>Alveolata</taxon>
        <taxon>Apicomplexa</taxon>
        <taxon>Aconoidasida</taxon>
        <taxon>Piroplasmida</taxon>
        <taxon>Theileriidae</taxon>
        <taxon>Theileria</taxon>
    </lineage>
</organism>
<dbReference type="EMBL" id="CP056067">
    <property type="protein sequence ID" value="UKJ89923.1"/>
    <property type="molecule type" value="Genomic_DNA"/>
</dbReference>
<feature type="region of interest" description="Disordered" evidence="1">
    <location>
        <begin position="1"/>
        <end position="20"/>
    </location>
</feature>
<dbReference type="AlphaFoldDB" id="A0A976M7I6"/>
<accession>A0A976M7I6</accession>
<feature type="compositionally biased region" description="Low complexity" evidence="1">
    <location>
        <begin position="295"/>
        <end position="305"/>
    </location>
</feature>
<evidence type="ECO:0000313" key="3">
    <source>
        <dbReference type="Proteomes" id="UP000244803"/>
    </source>
</evidence>
<feature type="compositionally biased region" description="Basic and acidic residues" evidence="1">
    <location>
        <begin position="311"/>
        <end position="358"/>
    </location>
</feature>
<protein>
    <submittedName>
        <fullName evidence="2">Uncharacterized protein</fullName>
    </submittedName>
</protein>
<evidence type="ECO:0000256" key="1">
    <source>
        <dbReference type="SAM" id="MobiDB-lite"/>
    </source>
</evidence>